<feature type="compositionally biased region" description="Low complexity" evidence="1">
    <location>
        <begin position="40"/>
        <end position="56"/>
    </location>
</feature>
<dbReference type="GeneID" id="92075711"/>
<sequence length="85" mass="8976">MPYDSGGRLSQSFRGFARRFVGFELKSGFTGTSASDEESPSSSNIFAETSSSSSSSYDGPDITALAFPITTSSLRGQGVTVSFNR</sequence>
<protein>
    <submittedName>
        <fullName evidence="2">Uncharacterized protein</fullName>
    </submittedName>
</protein>
<reference evidence="2 3" key="1">
    <citation type="submission" date="2023-01" db="EMBL/GenBank/DDBJ databases">
        <title>Analysis of 21 Apiospora genomes using comparative genomics revels a genus with tremendous synthesis potential of carbohydrate active enzymes and secondary metabolites.</title>
        <authorList>
            <person name="Sorensen T."/>
        </authorList>
    </citation>
    <scope>NUCLEOTIDE SEQUENCE [LARGE SCALE GENOMIC DNA]</scope>
    <source>
        <strain evidence="2 3">CBS 24483</strain>
    </source>
</reference>
<dbReference type="Proteomes" id="UP001391051">
    <property type="component" value="Unassembled WGS sequence"/>
</dbReference>
<name>A0ABR1QKM0_9PEZI</name>
<dbReference type="EMBL" id="JAQQWE010000004">
    <property type="protein sequence ID" value="KAK7957205.1"/>
    <property type="molecule type" value="Genomic_DNA"/>
</dbReference>
<dbReference type="RefSeq" id="XP_066702511.1">
    <property type="nucleotide sequence ID" value="XM_066842649.1"/>
</dbReference>
<organism evidence="2 3">
    <name type="scientific">Apiospora aurea</name>
    <dbReference type="NCBI Taxonomy" id="335848"/>
    <lineage>
        <taxon>Eukaryota</taxon>
        <taxon>Fungi</taxon>
        <taxon>Dikarya</taxon>
        <taxon>Ascomycota</taxon>
        <taxon>Pezizomycotina</taxon>
        <taxon>Sordariomycetes</taxon>
        <taxon>Xylariomycetidae</taxon>
        <taxon>Amphisphaeriales</taxon>
        <taxon>Apiosporaceae</taxon>
        <taxon>Apiospora</taxon>
    </lineage>
</organism>
<proteinExistence type="predicted"/>
<comment type="caution">
    <text evidence="2">The sequence shown here is derived from an EMBL/GenBank/DDBJ whole genome shotgun (WGS) entry which is preliminary data.</text>
</comment>
<accession>A0ABR1QKM0</accession>
<evidence type="ECO:0000256" key="1">
    <source>
        <dbReference type="SAM" id="MobiDB-lite"/>
    </source>
</evidence>
<feature type="region of interest" description="Disordered" evidence="1">
    <location>
        <begin position="29"/>
        <end position="59"/>
    </location>
</feature>
<keyword evidence="3" id="KW-1185">Reference proteome</keyword>
<evidence type="ECO:0000313" key="3">
    <source>
        <dbReference type="Proteomes" id="UP001391051"/>
    </source>
</evidence>
<evidence type="ECO:0000313" key="2">
    <source>
        <dbReference type="EMBL" id="KAK7957205.1"/>
    </source>
</evidence>
<gene>
    <name evidence="2" type="ORF">PG986_006427</name>
</gene>